<evidence type="ECO:0000259" key="2">
    <source>
        <dbReference type="Pfam" id="PF01575"/>
    </source>
</evidence>
<feature type="domain" description="MaoC-like" evidence="2">
    <location>
        <begin position="14"/>
        <end position="114"/>
    </location>
</feature>
<accession>A0A437S4T9</accession>
<comment type="caution">
    <text evidence="3">The sequence shown here is derived from an EMBL/GenBank/DDBJ whole genome shotgun (WGS) entry which is preliminary data.</text>
</comment>
<reference evidence="3 4" key="1">
    <citation type="submission" date="2018-11" db="EMBL/GenBank/DDBJ databases">
        <title>Genome sequencing and assembly of Anaerosphaera sp. nov., GS7-6-2.</title>
        <authorList>
            <person name="Rettenmaier R."/>
            <person name="Liebl W."/>
            <person name="Zverlov V."/>
        </authorList>
    </citation>
    <scope>NUCLEOTIDE SEQUENCE [LARGE SCALE GENOMIC DNA]</scope>
    <source>
        <strain evidence="3 4">GS7-6-2</strain>
    </source>
</reference>
<gene>
    <name evidence="3" type="ORF">EF514_09790</name>
</gene>
<name>A0A437S4T9_9FIRM</name>
<organism evidence="3 4">
    <name type="scientific">Anaerosphaera multitolerans</name>
    <dbReference type="NCBI Taxonomy" id="2487351"/>
    <lineage>
        <taxon>Bacteria</taxon>
        <taxon>Bacillati</taxon>
        <taxon>Bacillota</taxon>
        <taxon>Tissierellia</taxon>
        <taxon>Tissierellales</taxon>
        <taxon>Peptoniphilaceae</taxon>
        <taxon>Anaerosphaera</taxon>
    </lineage>
</organism>
<dbReference type="PANTHER" id="PTHR43437:SF3">
    <property type="entry name" value="HYDROXYACYL-THIOESTER DEHYDRATASE TYPE 2, MITOCHONDRIAL"/>
    <property type="match status" value="1"/>
</dbReference>
<dbReference type="FunFam" id="3.10.129.10:FF:000042">
    <property type="entry name" value="MaoC domain protein dehydratase"/>
    <property type="match status" value="1"/>
</dbReference>
<dbReference type="InterPro" id="IPR050965">
    <property type="entry name" value="UPF0336/Enoyl-CoA_hydratase"/>
</dbReference>
<dbReference type="PANTHER" id="PTHR43437">
    <property type="entry name" value="HYDROXYACYL-THIOESTER DEHYDRATASE TYPE 2, MITOCHONDRIAL-RELATED"/>
    <property type="match status" value="1"/>
</dbReference>
<keyword evidence="4" id="KW-1185">Reference proteome</keyword>
<evidence type="ECO:0000256" key="1">
    <source>
        <dbReference type="ARBA" id="ARBA00023239"/>
    </source>
</evidence>
<dbReference type="Pfam" id="PF01575">
    <property type="entry name" value="MaoC_dehydratas"/>
    <property type="match status" value="1"/>
</dbReference>
<dbReference type="OrthoDB" id="9801625at2"/>
<dbReference type="CDD" id="cd03449">
    <property type="entry name" value="R_hydratase"/>
    <property type="match status" value="1"/>
</dbReference>
<dbReference type="EMBL" id="RLIH01000018">
    <property type="protein sequence ID" value="RVU53998.1"/>
    <property type="molecule type" value="Genomic_DNA"/>
</dbReference>
<dbReference type="Gene3D" id="3.10.129.10">
    <property type="entry name" value="Hotdog Thioesterase"/>
    <property type="match status" value="1"/>
</dbReference>
<dbReference type="SUPFAM" id="SSF54637">
    <property type="entry name" value="Thioesterase/thiol ester dehydrase-isomerase"/>
    <property type="match status" value="1"/>
</dbReference>
<protein>
    <submittedName>
        <fullName evidence="3">MaoC family dehydratase</fullName>
    </submittedName>
</protein>
<proteinExistence type="predicted"/>
<dbReference type="AlphaFoldDB" id="A0A437S4T9"/>
<dbReference type="Proteomes" id="UP000288812">
    <property type="component" value="Unassembled WGS sequence"/>
</dbReference>
<dbReference type="InterPro" id="IPR002539">
    <property type="entry name" value="MaoC-like_dom"/>
</dbReference>
<dbReference type="InterPro" id="IPR029069">
    <property type="entry name" value="HotDog_dom_sf"/>
</dbReference>
<keyword evidence="1" id="KW-0456">Lyase</keyword>
<dbReference type="GO" id="GO:0019171">
    <property type="term" value="F:(3R)-hydroxyacyl-[acyl-carrier-protein] dehydratase activity"/>
    <property type="evidence" value="ECO:0007669"/>
    <property type="project" value="TreeGrafter"/>
</dbReference>
<evidence type="ECO:0000313" key="3">
    <source>
        <dbReference type="EMBL" id="RVU53998.1"/>
    </source>
</evidence>
<sequence length="135" mass="15117">MNYEDIKIGDKAIIEKTFTREDVVEFSKLSLDVNPIHLDEEYAKNSIFKQNIVHGLLVSSLISAVLANKLPGNGTIYMSQELKFVKPVFFGDKCIATVEVVEKKDNKNIIILDTKVYTNDTDNVVITGQAVVKKP</sequence>
<dbReference type="GO" id="GO:0006633">
    <property type="term" value="P:fatty acid biosynthetic process"/>
    <property type="evidence" value="ECO:0007669"/>
    <property type="project" value="TreeGrafter"/>
</dbReference>
<evidence type="ECO:0000313" key="4">
    <source>
        <dbReference type="Proteomes" id="UP000288812"/>
    </source>
</evidence>